<sequence>MPPLNNNEQRLLQIIGWTSVEGHNVPELGVNINLPAAIQEAVPAEIEEDPAAIVEQLLPLPVTLSPPPLAAIKRAAPEEEPFKAAKLEPKKKMKKSSIKMCKKKSDIQICQDQTMDILNKINGNLSRMADAQERMCSILEKLSLN</sequence>
<dbReference type="InParanoid" id="A0A6J2XNM5"/>
<organism evidence="1 2">
    <name type="scientific">Sitophilus oryzae</name>
    <name type="common">Rice weevil</name>
    <name type="synonym">Curculio oryzae</name>
    <dbReference type="NCBI Taxonomy" id="7048"/>
    <lineage>
        <taxon>Eukaryota</taxon>
        <taxon>Metazoa</taxon>
        <taxon>Ecdysozoa</taxon>
        <taxon>Arthropoda</taxon>
        <taxon>Hexapoda</taxon>
        <taxon>Insecta</taxon>
        <taxon>Pterygota</taxon>
        <taxon>Neoptera</taxon>
        <taxon>Endopterygota</taxon>
        <taxon>Coleoptera</taxon>
        <taxon>Polyphaga</taxon>
        <taxon>Cucujiformia</taxon>
        <taxon>Curculionidae</taxon>
        <taxon>Dryophthorinae</taxon>
        <taxon>Sitophilus</taxon>
    </lineage>
</organism>
<dbReference type="RefSeq" id="XP_030753123.1">
    <property type="nucleotide sequence ID" value="XM_030897263.1"/>
</dbReference>
<protein>
    <submittedName>
        <fullName evidence="2">Uncharacterized protein LOC115880135</fullName>
    </submittedName>
</protein>
<dbReference type="AlphaFoldDB" id="A0A6J2XNM5"/>
<gene>
    <name evidence="2" type="primary">LOC115880135</name>
</gene>
<proteinExistence type="predicted"/>
<dbReference type="KEGG" id="soy:115880135"/>
<accession>A0A6J2XNM5</accession>
<evidence type="ECO:0000313" key="2">
    <source>
        <dbReference type="RefSeq" id="XP_030753123.1"/>
    </source>
</evidence>
<keyword evidence="1" id="KW-1185">Reference proteome</keyword>
<evidence type="ECO:0000313" key="1">
    <source>
        <dbReference type="Proteomes" id="UP000504635"/>
    </source>
</evidence>
<dbReference type="Proteomes" id="UP000504635">
    <property type="component" value="Unplaced"/>
</dbReference>
<name>A0A6J2XNM5_SITOR</name>
<reference evidence="2" key="1">
    <citation type="submission" date="2025-08" db="UniProtKB">
        <authorList>
            <consortium name="RefSeq"/>
        </authorList>
    </citation>
    <scope>IDENTIFICATION</scope>
    <source>
        <tissue evidence="2">Gonads</tissue>
    </source>
</reference>
<dbReference type="GeneID" id="115880135"/>